<name>A0A086YZT0_9BIFI</name>
<keyword evidence="2" id="KW-1185">Reference proteome</keyword>
<dbReference type="RefSeq" id="WP_156097180.1">
    <property type="nucleotide sequence ID" value="NZ_CP011786.1"/>
</dbReference>
<sequence>MRRRTITAIALTLLAGMALAGVALTDLVWLAGMALDRLLRLLLAILVLAA</sequence>
<evidence type="ECO:0000313" key="1">
    <source>
        <dbReference type="EMBL" id="KFI39780.1"/>
    </source>
</evidence>
<dbReference type="EMBL" id="JGYK01000001">
    <property type="protein sequence ID" value="KFI39780.1"/>
    <property type="molecule type" value="Genomic_DNA"/>
</dbReference>
<organism evidence="1 2">
    <name type="scientific">Bifidobacterium actinocoloniiforme DSM 22766</name>
    <dbReference type="NCBI Taxonomy" id="1437605"/>
    <lineage>
        <taxon>Bacteria</taxon>
        <taxon>Bacillati</taxon>
        <taxon>Actinomycetota</taxon>
        <taxon>Actinomycetes</taxon>
        <taxon>Bifidobacteriales</taxon>
        <taxon>Bifidobacteriaceae</taxon>
        <taxon>Bifidobacterium</taxon>
    </lineage>
</organism>
<dbReference type="AlphaFoldDB" id="A0A086YZT0"/>
<accession>A0A086YZT0</accession>
<reference evidence="1 2" key="1">
    <citation type="submission" date="2014-03" db="EMBL/GenBank/DDBJ databases">
        <title>Genomics of Bifidobacteria.</title>
        <authorList>
            <person name="Ventura M."/>
            <person name="Milani C."/>
            <person name="Lugli G.A."/>
        </authorList>
    </citation>
    <scope>NUCLEOTIDE SEQUENCE [LARGE SCALE GENOMIC DNA]</scope>
    <source>
        <strain evidence="1 2">DSM 22766</strain>
    </source>
</reference>
<protein>
    <submittedName>
        <fullName evidence="1">Uncharacterized protein</fullName>
    </submittedName>
</protein>
<dbReference type="Proteomes" id="UP000029015">
    <property type="component" value="Unassembled WGS sequence"/>
</dbReference>
<proteinExistence type="predicted"/>
<comment type="caution">
    <text evidence="1">The sequence shown here is derived from an EMBL/GenBank/DDBJ whole genome shotgun (WGS) entry which is preliminary data.</text>
</comment>
<evidence type="ECO:0000313" key="2">
    <source>
        <dbReference type="Proteomes" id="UP000029015"/>
    </source>
</evidence>
<gene>
    <name evidence="1" type="ORF">BACT_0480</name>
</gene>